<feature type="compositionally biased region" description="Basic and acidic residues" evidence="1">
    <location>
        <begin position="41"/>
        <end position="52"/>
    </location>
</feature>
<evidence type="ECO:0000313" key="2">
    <source>
        <dbReference type="EMBL" id="TFY66803.1"/>
    </source>
</evidence>
<keyword evidence="3" id="KW-1185">Reference proteome</keyword>
<feature type="region of interest" description="Disordered" evidence="1">
    <location>
        <begin position="21"/>
        <end position="140"/>
    </location>
</feature>
<organism evidence="2 3">
    <name type="scientific">Dentipellis fragilis</name>
    <dbReference type="NCBI Taxonomy" id="205917"/>
    <lineage>
        <taxon>Eukaryota</taxon>
        <taxon>Fungi</taxon>
        <taxon>Dikarya</taxon>
        <taxon>Basidiomycota</taxon>
        <taxon>Agaricomycotina</taxon>
        <taxon>Agaricomycetes</taxon>
        <taxon>Russulales</taxon>
        <taxon>Hericiaceae</taxon>
        <taxon>Dentipellis</taxon>
    </lineage>
</organism>
<dbReference type="Proteomes" id="UP000298327">
    <property type="component" value="Unassembled WGS sequence"/>
</dbReference>
<sequence length="171" mass="18918">MSFATARTALRFAARPAVRPFVSAPRFEGQSSRCYSSNHNNDPEILEREKRRSLSGHPYQQSAPNEDAPGWNESLATDAEADVKADRSSASMDDLVDRTVSHLKAKHSSEERLEASEALSDRDEINGPLRGASSGPGSMSLEVDTYEEEVDKVDGEWHRVTRETRGVVKDV</sequence>
<dbReference type="AlphaFoldDB" id="A0A4Y9YYW2"/>
<proteinExistence type="predicted"/>
<protein>
    <submittedName>
        <fullName evidence="2">Uncharacterized protein</fullName>
    </submittedName>
</protein>
<comment type="caution">
    <text evidence="2">The sequence shown here is derived from an EMBL/GenBank/DDBJ whole genome shotgun (WGS) entry which is preliminary data.</text>
</comment>
<dbReference type="STRING" id="205917.A0A4Y9YYW2"/>
<reference evidence="2 3" key="1">
    <citation type="submission" date="2019-02" db="EMBL/GenBank/DDBJ databases">
        <title>Genome sequencing of the rare red list fungi Dentipellis fragilis.</title>
        <authorList>
            <person name="Buettner E."/>
            <person name="Kellner H."/>
        </authorList>
    </citation>
    <scope>NUCLEOTIDE SEQUENCE [LARGE SCALE GENOMIC DNA]</scope>
    <source>
        <strain evidence="2 3">DSM 105465</strain>
    </source>
</reference>
<evidence type="ECO:0000313" key="3">
    <source>
        <dbReference type="Proteomes" id="UP000298327"/>
    </source>
</evidence>
<accession>A0A4Y9YYW2</accession>
<gene>
    <name evidence="2" type="ORF">EVG20_g4280</name>
</gene>
<dbReference type="EMBL" id="SEOQ01000217">
    <property type="protein sequence ID" value="TFY66803.1"/>
    <property type="molecule type" value="Genomic_DNA"/>
</dbReference>
<feature type="compositionally biased region" description="Polar residues" evidence="1">
    <location>
        <begin position="29"/>
        <end position="40"/>
    </location>
</feature>
<feature type="compositionally biased region" description="Basic and acidic residues" evidence="1">
    <location>
        <begin position="107"/>
        <end position="125"/>
    </location>
</feature>
<evidence type="ECO:0000256" key="1">
    <source>
        <dbReference type="SAM" id="MobiDB-lite"/>
    </source>
</evidence>
<dbReference type="OrthoDB" id="529205at2759"/>
<name>A0A4Y9YYW2_9AGAM</name>